<dbReference type="InterPro" id="IPR026055">
    <property type="entry name" value="FAR"/>
</dbReference>
<dbReference type="InterPro" id="IPR033640">
    <property type="entry name" value="FAR_C"/>
</dbReference>
<accession>A0A1B6HDW6</accession>
<feature type="domain" description="Fatty acyl-CoA reductase C-terminal" evidence="1">
    <location>
        <begin position="90"/>
        <end position="181"/>
    </location>
</feature>
<dbReference type="GO" id="GO:0035336">
    <property type="term" value="P:long-chain fatty-acyl-CoA metabolic process"/>
    <property type="evidence" value="ECO:0007669"/>
    <property type="project" value="TreeGrafter"/>
</dbReference>
<proteinExistence type="predicted"/>
<dbReference type="AlphaFoldDB" id="A0A1B6HDW6"/>
<sequence>MENNMESVPVDYAVNCMISTAWRTSMNRNSTSTSVYNFTTTPIKPILWKHLVEFALHNRDLWPFSRAIWYSSFIPTDSPLVHEILYWILQRIPGIFLDKVIQLAGGEPILGKIYGRIYNLTEHTGYYSRRNWEFRNDNVMDLWRDLTPEDKQLFYFDLRDVDVREHLLVGKLGIRYYYLKEEMENIPAAIRRNNYLRWLHRTTKAAFGLVVLKLLVVTARALPF</sequence>
<dbReference type="GO" id="GO:0080019">
    <property type="term" value="F:alcohol-forming very long-chain fatty acyl-CoA reductase activity"/>
    <property type="evidence" value="ECO:0007669"/>
    <property type="project" value="InterPro"/>
</dbReference>
<name>A0A1B6HDW6_9HEMI</name>
<dbReference type="CDD" id="cd09071">
    <property type="entry name" value="FAR_C"/>
    <property type="match status" value="1"/>
</dbReference>
<evidence type="ECO:0000259" key="1">
    <source>
        <dbReference type="Pfam" id="PF03015"/>
    </source>
</evidence>
<dbReference type="GO" id="GO:0005777">
    <property type="term" value="C:peroxisome"/>
    <property type="evidence" value="ECO:0007669"/>
    <property type="project" value="TreeGrafter"/>
</dbReference>
<reference evidence="2" key="1">
    <citation type="submission" date="2015-11" db="EMBL/GenBank/DDBJ databases">
        <title>De novo transcriptome assembly of four potential Pierce s Disease insect vectors from Arizona vineyards.</title>
        <authorList>
            <person name="Tassone E.E."/>
        </authorList>
    </citation>
    <scope>NUCLEOTIDE SEQUENCE</scope>
</reference>
<protein>
    <recommendedName>
        <fullName evidence="1">Fatty acyl-CoA reductase C-terminal domain-containing protein</fullName>
    </recommendedName>
</protein>
<dbReference type="EMBL" id="GECU01034826">
    <property type="protein sequence ID" value="JAS72880.1"/>
    <property type="molecule type" value="Transcribed_RNA"/>
</dbReference>
<organism evidence="2">
    <name type="scientific">Homalodisca liturata</name>
    <dbReference type="NCBI Taxonomy" id="320908"/>
    <lineage>
        <taxon>Eukaryota</taxon>
        <taxon>Metazoa</taxon>
        <taxon>Ecdysozoa</taxon>
        <taxon>Arthropoda</taxon>
        <taxon>Hexapoda</taxon>
        <taxon>Insecta</taxon>
        <taxon>Pterygota</taxon>
        <taxon>Neoptera</taxon>
        <taxon>Paraneoptera</taxon>
        <taxon>Hemiptera</taxon>
        <taxon>Auchenorrhyncha</taxon>
        <taxon>Membracoidea</taxon>
        <taxon>Cicadellidae</taxon>
        <taxon>Cicadellinae</taxon>
        <taxon>Proconiini</taxon>
        <taxon>Homalodisca</taxon>
    </lineage>
</organism>
<evidence type="ECO:0000313" key="2">
    <source>
        <dbReference type="EMBL" id="JAS72880.1"/>
    </source>
</evidence>
<gene>
    <name evidence="2" type="ORF">g.24283</name>
</gene>
<dbReference type="Pfam" id="PF03015">
    <property type="entry name" value="Sterile"/>
    <property type="match status" value="1"/>
</dbReference>
<dbReference type="PANTHER" id="PTHR11011">
    <property type="entry name" value="MALE STERILITY PROTEIN 2-RELATED"/>
    <property type="match status" value="1"/>
</dbReference>
<dbReference type="PANTHER" id="PTHR11011:SF60">
    <property type="entry name" value="FATTY ACYL-COA REDUCTASE-RELATED"/>
    <property type="match status" value="1"/>
</dbReference>